<dbReference type="AlphaFoldDB" id="A0A6A4PT52"/>
<proteinExistence type="predicted"/>
<evidence type="ECO:0000256" key="1">
    <source>
        <dbReference type="SAM" id="Phobius"/>
    </source>
</evidence>
<keyword evidence="3" id="KW-1185">Reference proteome</keyword>
<name>A0A6A4PT52_LUPAL</name>
<reference evidence="3" key="1">
    <citation type="journal article" date="2020" name="Nat. Commun.">
        <title>Genome sequence of the cluster root forming white lupin.</title>
        <authorList>
            <person name="Hufnagel B."/>
            <person name="Marques A."/>
            <person name="Soriano A."/>
            <person name="Marques L."/>
            <person name="Divol F."/>
            <person name="Doumas P."/>
            <person name="Sallet E."/>
            <person name="Mancinotti D."/>
            <person name="Carrere S."/>
            <person name="Marande W."/>
            <person name="Arribat S."/>
            <person name="Keller J."/>
            <person name="Huneau C."/>
            <person name="Blein T."/>
            <person name="Aime D."/>
            <person name="Laguerre M."/>
            <person name="Taylor J."/>
            <person name="Schubert V."/>
            <person name="Nelson M."/>
            <person name="Geu-Flores F."/>
            <person name="Crespi M."/>
            <person name="Gallardo-Guerrero K."/>
            <person name="Delaux P.-M."/>
            <person name="Salse J."/>
            <person name="Berges H."/>
            <person name="Guyot R."/>
            <person name="Gouzy J."/>
            <person name="Peret B."/>
        </authorList>
    </citation>
    <scope>NUCLEOTIDE SEQUENCE [LARGE SCALE GENOMIC DNA]</scope>
    <source>
        <strain evidence="3">cv. Amiga</strain>
    </source>
</reference>
<keyword evidence="1" id="KW-0472">Membrane</keyword>
<organism evidence="2 3">
    <name type="scientific">Lupinus albus</name>
    <name type="common">White lupine</name>
    <name type="synonym">Lupinus termis</name>
    <dbReference type="NCBI Taxonomy" id="3870"/>
    <lineage>
        <taxon>Eukaryota</taxon>
        <taxon>Viridiplantae</taxon>
        <taxon>Streptophyta</taxon>
        <taxon>Embryophyta</taxon>
        <taxon>Tracheophyta</taxon>
        <taxon>Spermatophyta</taxon>
        <taxon>Magnoliopsida</taxon>
        <taxon>eudicotyledons</taxon>
        <taxon>Gunneridae</taxon>
        <taxon>Pentapetalae</taxon>
        <taxon>rosids</taxon>
        <taxon>fabids</taxon>
        <taxon>Fabales</taxon>
        <taxon>Fabaceae</taxon>
        <taxon>Papilionoideae</taxon>
        <taxon>50 kb inversion clade</taxon>
        <taxon>genistoids sensu lato</taxon>
        <taxon>core genistoids</taxon>
        <taxon>Genisteae</taxon>
        <taxon>Lupinus</taxon>
    </lineage>
</organism>
<dbReference type="Proteomes" id="UP000447434">
    <property type="component" value="Chromosome 11"/>
</dbReference>
<gene>
    <name evidence="2" type="ORF">Lalb_Chr11g0076011</name>
</gene>
<accession>A0A6A4PT52</accession>
<comment type="caution">
    <text evidence="2">The sequence shown here is derived from an EMBL/GenBank/DDBJ whole genome shotgun (WGS) entry which is preliminary data.</text>
</comment>
<sequence>MSCECVKMDKCMFVTMKVLYVIFGDKIMKCLVLIVYDMDVSVMWKLDLPDVVWGLFVRCRIVERDQG</sequence>
<protein>
    <submittedName>
        <fullName evidence="2">Uncharacterized protein</fullName>
    </submittedName>
</protein>
<keyword evidence="1" id="KW-0812">Transmembrane</keyword>
<keyword evidence="1" id="KW-1133">Transmembrane helix</keyword>
<evidence type="ECO:0000313" key="2">
    <source>
        <dbReference type="EMBL" id="KAE9604841.1"/>
    </source>
</evidence>
<dbReference type="EMBL" id="WOCE01000011">
    <property type="protein sequence ID" value="KAE9604841.1"/>
    <property type="molecule type" value="Genomic_DNA"/>
</dbReference>
<evidence type="ECO:0000313" key="3">
    <source>
        <dbReference type="Proteomes" id="UP000447434"/>
    </source>
</evidence>
<feature type="transmembrane region" description="Helical" evidence="1">
    <location>
        <begin position="18"/>
        <end position="36"/>
    </location>
</feature>